<dbReference type="GO" id="GO:0006915">
    <property type="term" value="P:apoptotic process"/>
    <property type="evidence" value="ECO:0007669"/>
    <property type="project" value="UniProtKB-KW"/>
</dbReference>
<dbReference type="PROSITE" id="PS00028">
    <property type="entry name" value="ZINC_FINGER_C2H2_1"/>
    <property type="match status" value="1"/>
</dbReference>
<evidence type="ECO:0000256" key="2">
    <source>
        <dbReference type="ARBA" id="ARBA00022670"/>
    </source>
</evidence>
<dbReference type="SMART" id="SM00115">
    <property type="entry name" value="CASc"/>
    <property type="match status" value="1"/>
</dbReference>
<keyword evidence="4" id="KW-0378">Hydrolase</keyword>
<dbReference type="SMART" id="SM00355">
    <property type="entry name" value="ZnF_C2H2"/>
    <property type="match status" value="2"/>
</dbReference>
<comment type="caution">
    <text evidence="11">The sequence shown here is derived from an EMBL/GenBank/DDBJ whole genome shotgun (WGS) entry which is preliminary data.</text>
</comment>
<feature type="compositionally biased region" description="Polar residues" evidence="7">
    <location>
        <begin position="246"/>
        <end position="257"/>
    </location>
</feature>
<keyword evidence="5" id="KW-0479">Metal-binding</keyword>
<dbReference type="SUPFAM" id="SSF57667">
    <property type="entry name" value="beta-beta-alpha zinc fingers"/>
    <property type="match status" value="1"/>
</dbReference>
<evidence type="ECO:0000259" key="10">
    <source>
        <dbReference type="PROSITE" id="PS50208"/>
    </source>
</evidence>
<sequence>MDDQQVLRSAMATGVMVVRQDGTNYCVACEKTPSEPMPHLKGRDHENHLVWYILQHPSPPQELLRALPVDVLKAKLSDEIELVNKAHFSYRCRVCPKKNQFTGIEPLKSHLNGNDHKKAKKNMQVSSHALSSQSNQDQHQTSHHPQQLPSSSQTHGMQPTYLQQTPNPSLLSSPLPQNQYNPNIESRSSQVPSLHSQLSSGQHLLPSFLQHNTSLPAYLHPSQPQMPSQINTPFLTHGSPDPRHPSGSTQTPVSQGNTNMAASTRALDDSVVERGQGSSAYKCMSCNNSFTGLAPLLEHLRSDKHKKKASLFLPDLSTLKIGSDGQHVRNIQFESAWIGLGRSDQTDGPWTFPWTVVSTTHPQMPSETVYRNLSTPRGLVLIFNYYFTGQGIDERTGAARDSFNLKTLFHQMGYVVYLYEDKNKSETEEILKKQQDKPVPPSLRFPHRVRGEFMSLDEVRYCFTDSNCPTLSGKPKLFFANYCRGKQIEPRMQQYDSLSVQQMAPKDMMTMYACIENFRAPRDLQRGTIFVQVLCEVLAAHAHCLEMRDLVIKINDLTKERGGATPEYQLYDFKKFFFNPSQQ</sequence>
<dbReference type="SUPFAM" id="SSF52129">
    <property type="entry name" value="Caspase-like"/>
    <property type="match status" value="1"/>
</dbReference>
<evidence type="ECO:0000256" key="3">
    <source>
        <dbReference type="ARBA" id="ARBA00022703"/>
    </source>
</evidence>
<dbReference type="EMBL" id="JARAKH010000048">
    <property type="protein sequence ID" value="KAK8376852.1"/>
    <property type="molecule type" value="Genomic_DNA"/>
</dbReference>
<dbReference type="Proteomes" id="UP001487740">
    <property type="component" value="Unassembled WGS sequence"/>
</dbReference>
<evidence type="ECO:0000256" key="6">
    <source>
        <dbReference type="RuleBase" id="RU003971"/>
    </source>
</evidence>
<comment type="similarity">
    <text evidence="1 6">Belongs to the peptidase C14A family.</text>
</comment>
<dbReference type="AlphaFoldDB" id="A0AAW0SRQ3"/>
<keyword evidence="12" id="KW-1185">Reference proteome</keyword>
<dbReference type="PROSITE" id="PS50208">
    <property type="entry name" value="CASPASE_P20"/>
    <property type="match status" value="1"/>
</dbReference>
<evidence type="ECO:0000259" key="9">
    <source>
        <dbReference type="PROSITE" id="PS50207"/>
    </source>
</evidence>
<feature type="domain" description="C2H2-type" evidence="8">
    <location>
        <begin position="281"/>
        <end position="310"/>
    </location>
</feature>
<keyword evidence="3" id="KW-0053">Apoptosis</keyword>
<feature type="compositionally biased region" description="Polar residues" evidence="7">
    <location>
        <begin position="180"/>
        <end position="191"/>
    </location>
</feature>
<evidence type="ECO:0000256" key="4">
    <source>
        <dbReference type="ARBA" id="ARBA00022801"/>
    </source>
</evidence>
<dbReference type="PROSITE" id="PS50207">
    <property type="entry name" value="CASPASE_P10"/>
    <property type="match status" value="1"/>
</dbReference>
<dbReference type="Gene3D" id="3.40.50.1460">
    <property type="match status" value="2"/>
</dbReference>
<dbReference type="InterPro" id="IPR011600">
    <property type="entry name" value="Pept_C14_caspase"/>
</dbReference>
<evidence type="ECO:0008006" key="13">
    <source>
        <dbReference type="Google" id="ProtNLM"/>
    </source>
</evidence>
<dbReference type="InterPro" id="IPR002138">
    <property type="entry name" value="Pept_C14_p10"/>
</dbReference>
<evidence type="ECO:0000256" key="1">
    <source>
        <dbReference type="ARBA" id="ARBA00010134"/>
    </source>
</evidence>
<name>A0AAW0SRQ3_SCYPA</name>
<dbReference type="InterPro" id="IPR013087">
    <property type="entry name" value="Znf_C2H2_type"/>
</dbReference>
<evidence type="ECO:0000259" key="8">
    <source>
        <dbReference type="PROSITE" id="PS50157"/>
    </source>
</evidence>
<feature type="region of interest" description="Disordered" evidence="7">
    <location>
        <begin position="104"/>
        <end position="199"/>
    </location>
</feature>
<evidence type="ECO:0000256" key="5">
    <source>
        <dbReference type="PROSITE-ProRule" id="PRU00042"/>
    </source>
</evidence>
<keyword evidence="5" id="KW-0863">Zinc-finger</keyword>
<evidence type="ECO:0000256" key="7">
    <source>
        <dbReference type="SAM" id="MobiDB-lite"/>
    </source>
</evidence>
<dbReference type="PANTHER" id="PTHR47901">
    <property type="entry name" value="CASPASE RECRUITMENT DOMAIN-CONTAINING PROTEIN 18"/>
    <property type="match status" value="1"/>
</dbReference>
<dbReference type="InterPro" id="IPR015917">
    <property type="entry name" value="Pept_C14A"/>
</dbReference>
<dbReference type="InterPro" id="IPR001309">
    <property type="entry name" value="Pept_C14_p20"/>
</dbReference>
<dbReference type="Pfam" id="PF00656">
    <property type="entry name" value="Peptidase_C14"/>
    <property type="match status" value="1"/>
</dbReference>
<organism evidence="11 12">
    <name type="scientific">Scylla paramamosain</name>
    <name type="common">Mud crab</name>
    <dbReference type="NCBI Taxonomy" id="85552"/>
    <lineage>
        <taxon>Eukaryota</taxon>
        <taxon>Metazoa</taxon>
        <taxon>Ecdysozoa</taxon>
        <taxon>Arthropoda</taxon>
        <taxon>Crustacea</taxon>
        <taxon>Multicrustacea</taxon>
        <taxon>Malacostraca</taxon>
        <taxon>Eumalacostraca</taxon>
        <taxon>Eucarida</taxon>
        <taxon>Decapoda</taxon>
        <taxon>Pleocyemata</taxon>
        <taxon>Brachyura</taxon>
        <taxon>Eubrachyura</taxon>
        <taxon>Portunoidea</taxon>
        <taxon>Portunidae</taxon>
        <taxon>Portuninae</taxon>
        <taxon>Scylla</taxon>
    </lineage>
</organism>
<protein>
    <recommendedName>
        <fullName evidence="13">C2H2-type domain-containing protein</fullName>
    </recommendedName>
</protein>
<feature type="compositionally biased region" description="Polar residues" evidence="7">
    <location>
        <begin position="123"/>
        <end position="137"/>
    </location>
</feature>
<dbReference type="InterPro" id="IPR036236">
    <property type="entry name" value="Znf_C2H2_sf"/>
</dbReference>
<feature type="compositionally biased region" description="Polar residues" evidence="7">
    <location>
        <begin position="222"/>
        <end position="234"/>
    </location>
</feature>
<feature type="compositionally biased region" description="Low complexity" evidence="7">
    <location>
        <begin position="162"/>
        <end position="179"/>
    </location>
</feature>
<feature type="domain" description="Caspase family p20" evidence="10">
    <location>
        <begin position="376"/>
        <end position="487"/>
    </location>
</feature>
<gene>
    <name evidence="11" type="ORF">O3P69_010053</name>
</gene>
<dbReference type="InterPro" id="IPR002398">
    <property type="entry name" value="Pept_C14"/>
</dbReference>
<proteinExistence type="inferred from homology"/>
<feature type="domain" description="Caspase family p10" evidence="9">
    <location>
        <begin position="506"/>
        <end position="555"/>
    </location>
</feature>
<feature type="compositionally biased region" description="Low complexity" evidence="7">
    <location>
        <begin position="143"/>
        <end position="155"/>
    </location>
</feature>
<dbReference type="GO" id="GO:0008270">
    <property type="term" value="F:zinc ion binding"/>
    <property type="evidence" value="ECO:0007669"/>
    <property type="project" value="UniProtKB-KW"/>
</dbReference>
<dbReference type="PROSITE" id="PS50157">
    <property type="entry name" value="ZINC_FINGER_C2H2_2"/>
    <property type="match status" value="1"/>
</dbReference>
<dbReference type="GO" id="GO:0004197">
    <property type="term" value="F:cysteine-type endopeptidase activity"/>
    <property type="evidence" value="ECO:0007669"/>
    <property type="project" value="InterPro"/>
</dbReference>
<dbReference type="PANTHER" id="PTHR47901:SF8">
    <property type="entry name" value="CASPASE-3"/>
    <property type="match status" value="1"/>
</dbReference>
<evidence type="ECO:0000313" key="12">
    <source>
        <dbReference type="Proteomes" id="UP001487740"/>
    </source>
</evidence>
<dbReference type="GO" id="GO:0006508">
    <property type="term" value="P:proteolysis"/>
    <property type="evidence" value="ECO:0007669"/>
    <property type="project" value="UniProtKB-KW"/>
</dbReference>
<evidence type="ECO:0000313" key="11">
    <source>
        <dbReference type="EMBL" id="KAK8376852.1"/>
    </source>
</evidence>
<keyword evidence="5" id="KW-0862">Zinc</keyword>
<accession>A0AAW0SRQ3</accession>
<reference evidence="11 12" key="1">
    <citation type="submission" date="2023-03" db="EMBL/GenBank/DDBJ databases">
        <title>High-quality genome of Scylla paramamosain provides insights in environmental adaptation.</title>
        <authorList>
            <person name="Zhang L."/>
        </authorList>
    </citation>
    <scope>NUCLEOTIDE SEQUENCE [LARGE SCALE GENOMIC DNA]</scope>
    <source>
        <strain evidence="11">LZ_2023a</strain>
        <tissue evidence="11">Muscle</tissue>
    </source>
</reference>
<dbReference type="InterPro" id="IPR029030">
    <property type="entry name" value="Caspase-like_dom_sf"/>
</dbReference>
<keyword evidence="2" id="KW-0645">Protease</keyword>
<feature type="region of interest" description="Disordered" evidence="7">
    <location>
        <begin position="215"/>
        <end position="257"/>
    </location>
</feature>